<name>A0A318T063_9HYPH</name>
<dbReference type="RefSeq" id="WP_110751650.1">
    <property type="nucleotide sequence ID" value="NZ_QJTF01000010.1"/>
</dbReference>
<dbReference type="AlphaFoldDB" id="A0A318T063"/>
<gene>
    <name evidence="3" type="ORF">C7477_11040</name>
</gene>
<dbReference type="EMBL" id="QJTF01000010">
    <property type="protein sequence ID" value="PYE87855.1"/>
    <property type="molecule type" value="Genomic_DNA"/>
</dbReference>
<evidence type="ECO:0000313" key="3">
    <source>
        <dbReference type="EMBL" id="PYE87855.1"/>
    </source>
</evidence>
<protein>
    <submittedName>
        <fullName evidence="3">Uncharacterized protein YecT (DUF1311 family)</fullName>
    </submittedName>
</protein>
<keyword evidence="4" id="KW-1185">Reference proteome</keyword>
<accession>A0A318T063</accession>
<proteinExistence type="predicted"/>
<feature type="domain" description="Lysozyme inhibitor LprI-like N-terminal" evidence="2">
    <location>
        <begin position="27"/>
        <end position="117"/>
    </location>
</feature>
<dbReference type="Proteomes" id="UP000247454">
    <property type="component" value="Unassembled WGS sequence"/>
</dbReference>
<dbReference type="OrthoDB" id="7340239at2"/>
<feature type="chain" id="PRO_5016437902" evidence="1">
    <location>
        <begin position="21"/>
        <end position="126"/>
    </location>
</feature>
<comment type="caution">
    <text evidence="3">The sequence shown here is derived from an EMBL/GenBank/DDBJ whole genome shotgun (WGS) entry which is preliminary data.</text>
</comment>
<evidence type="ECO:0000313" key="4">
    <source>
        <dbReference type="Proteomes" id="UP000247454"/>
    </source>
</evidence>
<dbReference type="PANTHER" id="PTHR39176:SF1">
    <property type="entry name" value="PERIPLASMIC PROTEIN"/>
    <property type="match status" value="1"/>
</dbReference>
<reference evidence="3 4" key="1">
    <citation type="submission" date="2018-06" db="EMBL/GenBank/DDBJ databases">
        <title>Genomic Encyclopedia of Type Strains, Phase III (KMG-III): the genomes of soil and plant-associated and newly described type strains.</title>
        <authorList>
            <person name="Whitman W."/>
        </authorList>
    </citation>
    <scope>NUCLEOTIDE SEQUENCE [LARGE SCALE GENOMIC DNA]</scope>
    <source>
        <strain evidence="3 4">ORS 1419</strain>
    </source>
</reference>
<dbReference type="Pfam" id="PF07007">
    <property type="entry name" value="LprI"/>
    <property type="match status" value="1"/>
</dbReference>
<dbReference type="InterPro" id="IPR009739">
    <property type="entry name" value="LprI-like_N"/>
</dbReference>
<organism evidence="3 4">
    <name type="scientific">Phyllobacterium leguminum</name>
    <dbReference type="NCBI Taxonomy" id="314237"/>
    <lineage>
        <taxon>Bacteria</taxon>
        <taxon>Pseudomonadati</taxon>
        <taxon>Pseudomonadota</taxon>
        <taxon>Alphaproteobacteria</taxon>
        <taxon>Hyphomicrobiales</taxon>
        <taxon>Phyllobacteriaceae</taxon>
        <taxon>Phyllobacterium</taxon>
    </lineage>
</organism>
<evidence type="ECO:0000256" key="1">
    <source>
        <dbReference type="SAM" id="SignalP"/>
    </source>
</evidence>
<feature type="signal peptide" evidence="1">
    <location>
        <begin position="1"/>
        <end position="20"/>
    </location>
</feature>
<dbReference type="Gene3D" id="1.20.1270.180">
    <property type="match status" value="1"/>
</dbReference>
<sequence>MIRMSLAAILLVLSALPVPAQDASIDCSNAITQAAMDKCASRQYWLADAQLNTVYKQVRATMQAKDRQALLQAQRAWVRSRDRECAVSGMAADGGTMQPLLIISCMTQRTTDRTAELEKLLPPSGK</sequence>
<keyword evidence="1" id="KW-0732">Signal</keyword>
<evidence type="ECO:0000259" key="2">
    <source>
        <dbReference type="Pfam" id="PF07007"/>
    </source>
</evidence>
<dbReference type="PANTHER" id="PTHR39176">
    <property type="entry name" value="PERIPLASMIC PROTEIN-RELATED"/>
    <property type="match status" value="1"/>
</dbReference>